<evidence type="ECO:0000313" key="5">
    <source>
        <dbReference type="Proteomes" id="UP001474181"/>
    </source>
</evidence>
<feature type="compositionally biased region" description="Basic and acidic residues" evidence="1">
    <location>
        <begin position="47"/>
        <end position="62"/>
    </location>
</feature>
<feature type="compositionally biased region" description="Pro residues" evidence="1">
    <location>
        <begin position="239"/>
        <end position="249"/>
    </location>
</feature>
<dbReference type="GO" id="GO:0016787">
    <property type="term" value="F:hydrolase activity"/>
    <property type="evidence" value="ECO:0007669"/>
    <property type="project" value="UniProtKB-KW"/>
</dbReference>
<protein>
    <submittedName>
        <fullName evidence="4">M23 family metallopeptidase</fullName>
        <ecNumber evidence="4">3.4.-.-</ecNumber>
    </submittedName>
</protein>
<dbReference type="Proteomes" id="UP001474181">
    <property type="component" value="Unassembled WGS sequence"/>
</dbReference>
<evidence type="ECO:0000256" key="1">
    <source>
        <dbReference type="SAM" id="MobiDB-lite"/>
    </source>
</evidence>
<feature type="compositionally biased region" description="Low complexity" evidence="1">
    <location>
        <begin position="217"/>
        <end position="229"/>
    </location>
</feature>
<feature type="domain" description="M23ase beta-sheet core" evidence="3">
    <location>
        <begin position="90"/>
        <end position="178"/>
    </location>
</feature>
<dbReference type="InterPro" id="IPR011055">
    <property type="entry name" value="Dup_hybrid_motif"/>
</dbReference>
<dbReference type="SUPFAM" id="SSF51261">
    <property type="entry name" value="Duplicated hybrid motif"/>
    <property type="match status" value="1"/>
</dbReference>
<feature type="region of interest" description="Disordered" evidence="1">
    <location>
        <begin position="31"/>
        <end position="62"/>
    </location>
</feature>
<feature type="region of interest" description="Disordered" evidence="1">
    <location>
        <begin position="192"/>
        <end position="276"/>
    </location>
</feature>
<feature type="chain" id="PRO_5046710777" evidence="2">
    <location>
        <begin position="29"/>
        <end position="276"/>
    </location>
</feature>
<organism evidence="4 5">
    <name type="scientific">Streptomyces hyaluromycini</name>
    <dbReference type="NCBI Taxonomy" id="1377993"/>
    <lineage>
        <taxon>Bacteria</taxon>
        <taxon>Bacillati</taxon>
        <taxon>Actinomycetota</taxon>
        <taxon>Actinomycetes</taxon>
        <taxon>Kitasatosporales</taxon>
        <taxon>Streptomycetaceae</taxon>
        <taxon>Streptomyces</taxon>
    </lineage>
</organism>
<keyword evidence="5" id="KW-1185">Reference proteome</keyword>
<gene>
    <name evidence="4" type="ORF">ABT404_26470</name>
</gene>
<evidence type="ECO:0000313" key="4">
    <source>
        <dbReference type="EMBL" id="MER7182973.1"/>
    </source>
</evidence>
<evidence type="ECO:0000259" key="3">
    <source>
        <dbReference type="Pfam" id="PF01551"/>
    </source>
</evidence>
<dbReference type="RefSeq" id="WP_350783993.1">
    <property type="nucleotide sequence ID" value="NZ_JBEPEK010000212.1"/>
</dbReference>
<dbReference type="Gene3D" id="2.70.70.10">
    <property type="entry name" value="Glucose Permease (Domain IIA)"/>
    <property type="match status" value="1"/>
</dbReference>
<dbReference type="PANTHER" id="PTHR21666:SF270">
    <property type="entry name" value="MUREIN HYDROLASE ACTIVATOR ENVC"/>
    <property type="match status" value="1"/>
</dbReference>
<sequence>MRTDDLRLLTAALVLLLTGAFLTTPAKADQRPAHCAFGPRSTPPPTAHRDGTDRTGRMNGRDRTARWTAPTVRYRLSARYAAKGRLWKHRHTGQDFAVHAGTPVYAVGPGRVVAASCGDGFGNQVVLHHPDGYYTQYAHLSAINVRPGQRVSAGQRIGAAGSTGNADGPHLHFEVRTTRHLGSEVSPLPWLRRHGVSVPGTPSPDHPHRHPHPTPSTPATTPASAVPSAGGTKTAPPWHGRPPRAPGNPAPQGNPAKQWNPAVPWDPTTLWDQTTR</sequence>
<proteinExistence type="predicted"/>
<dbReference type="EC" id="3.4.-.-" evidence="4"/>
<dbReference type="Pfam" id="PF01551">
    <property type="entry name" value="Peptidase_M23"/>
    <property type="match status" value="1"/>
</dbReference>
<dbReference type="PANTHER" id="PTHR21666">
    <property type="entry name" value="PEPTIDASE-RELATED"/>
    <property type="match status" value="1"/>
</dbReference>
<dbReference type="InterPro" id="IPR050570">
    <property type="entry name" value="Cell_wall_metabolism_enzyme"/>
</dbReference>
<keyword evidence="4" id="KW-0378">Hydrolase</keyword>
<evidence type="ECO:0000256" key="2">
    <source>
        <dbReference type="SAM" id="SignalP"/>
    </source>
</evidence>
<keyword evidence="2" id="KW-0732">Signal</keyword>
<feature type="signal peptide" evidence="2">
    <location>
        <begin position="1"/>
        <end position="28"/>
    </location>
</feature>
<reference evidence="4 5" key="1">
    <citation type="submission" date="2024-06" db="EMBL/GenBank/DDBJ databases">
        <title>The Natural Products Discovery Center: Release of the First 8490 Sequenced Strains for Exploring Actinobacteria Biosynthetic Diversity.</title>
        <authorList>
            <person name="Kalkreuter E."/>
            <person name="Kautsar S.A."/>
            <person name="Yang D."/>
            <person name="Bader C.D."/>
            <person name="Teijaro C.N."/>
            <person name="Fluegel L."/>
            <person name="Davis C.M."/>
            <person name="Simpson J.R."/>
            <person name="Lauterbach L."/>
            <person name="Steele A.D."/>
            <person name="Gui C."/>
            <person name="Meng S."/>
            <person name="Li G."/>
            <person name="Viehrig K."/>
            <person name="Ye F."/>
            <person name="Su P."/>
            <person name="Kiefer A.F."/>
            <person name="Nichols A."/>
            <person name="Cepeda A.J."/>
            <person name="Yan W."/>
            <person name="Fan B."/>
            <person name="Jiang Y."/>
            <person name="Adhikari A."/>
            <person name="Zheng C.-J."/>
            <person name="Schuster L."/>
            <person name="Cowan T.M."/>
            <person name="Smanski M.J."/>
            <person name="Chevrette M.G."/>
            <person name="De Carvalho L.P.S."/>
            <person name="Shen B."/>
        </authorList>
    </citation>
    <scope>NUCLEOTIDE SEQUENCE [LARGE SCALE GENOMIC DNA]</scope>
    <source>
        <strain evidence="4 5">NPDC000234</strain>
    </source>
</reference>
<name>A0ABV1X1T8_9ACTN</name>
<comment type="caution">
    <text evidence="4">The sequence shown here is derived from an EMBL/GenBank/DDBJ whole genome shotgun (WGS) entry which is preliminary data.</text>
</comment>
<accession>A0ABV1X1T8</accession>
<dbReference type="InterPro" id="IPR016047">
    <property type="entry name" value="M23ase_b-sheet_dom"/>
</dbReference>
<dbReference type="EMBL" id="JBEPEK010000212">
    <property type="protein sequence ID" value="MER7182973.1"/>
    <property type="molecule type" value="Genomic_DNA"/>
</dbReference>
<dbReference type="CDD" id="cd12797">
    <property type="entry name" value="M23_peptidase"/>
    <property type="match status" value="1"/>
</dbReference>